<organism evidence="3 4">
    <name type="scientific">Scylla paramamosain</name>
    <name type="common">Mud crab</name>
    <dbReference type="NCBI Taxonomy" id="85552"/>
    <lineage>
        <taxon>Eukaryota</taxon>
        <taxon>Metazoa</taxon>
        <taxon>Ecdysozoa</taxon>
        <taxon>Arthropoda</taxon>
        <taxon>Crustacea</taxon>
        <taxon>Multicrustacea</taxon>
        <taxon>Malacostraca</taxon>
        <taxon>Eumalacostraca</taxon>
        <taxon>Eucarida</taxon>
        <taxon>Decapoda</taxon>
        <taxon>Pleocyemata</taxon>
        <taxon>Brachyura</taxon>
        <taxon>Eubrachyura</taxon>
        <taxon>Portunoidea</taxon>
        <taxon>Portunidae</taxon>
        <taxon>Portuninae</taxon>
        <taxon>Scylla</taxon>
    </lineage>
</organism>
<keyword evidence="4" id="KW-1185">Reference proteome</keyword>
<protein>
    <submittedName>
        <fullName evidence="3">Uncharacterized protein</fullName>
    </submittedName>
</protein>
<evidence type="ECO:0000313" key="3">
    <source>
        <dbReference type="EMBL" id="KAK8381863.1"/>
    </source>
</evidence>
<feature type="region of interest" description="Disordered" evidence="2">
    <location>
        <begin position="159"/>
        <end position="178"/>
    </location>
</feature>
<name>A0AAW0T3M7_SCYPA</name>
<evidence type="ECO:0000313" key="4">
    <source>
        <dbReference type="Proteomes" id="UP001487740"/>
    </source>
</evidence>
<sequence length="178" mass="19248">MGRDLATLLEIENDLEMSSEDEAYVVQVLCLGRGHSSLELCAGFPAPPRAGGDPQASLSSKRTMDDVSTSEEALCPANKTSRLAAASSSPQVQVLRSVMDELKIRCASLESRLETMESRLASLVTNQANVEERLTLLVDAPKTVLTSFSSIQERVHPSRQFGVSRHVPGLRKRPRGGG</sequence>
<proteinExistence type="predicted"/>
<gene>
    <name evidence="3" type="ORF">O3P69_015106</name>
</gene>
<dbReference type="AlphaFoldDB" id="A0AAW0T3M7"/>
<reference evidence="3 4" key="1">
    <citation type="submission" date="2023-03" db="EMBL/GenBank/DDBJ databases">
        <title>High-quality genome of Scylla paramamosain provides insights in environmental adaptation.</title>
        <authorList>
            <person name="Zhang L."/>
        </authorList>
    </citation>
    <scope>NUCLEOTIDE SEQUENCE [LARGE SCALE GENOMIC DNA]</scope>
    <source>
        <strain evidence="3">LZ_2023a</strain>
        <tissue evidence="3">Muscle</tissue>
    </source>
</reference>
<dbReference type="Proteomes" id="UP001487740">
    <property type="component" value="Unassembled WGS sequence"/>
</dbReference>
<comment type="caution">
    <text evidence="3">The sequence shown here is derived from an EMBL/GenBank/DDBJ whole genome shotgun (WGS) entry which is preliminary data.</text>
</comment>
<evidence type="ECO:0000256" key="2">
    <source>
        <dbReference type="SAM" id="MobiDB-lite"/>
    </source>
</evidence>
<feature type="compositionally biased region" description="Basic residues" evidence="2">
    <location>
        <begin position="168"/>
        <end position="178"/>
    </location>
</feature>
<keyword evidence="1" id="KW-0175">Coiled coil</keyword>
<dbReference type="EMBL" id="JARAKH010000039">
    <property type="protein sequence ID" value="KAK8381863.1"/>
    <property type="molecule type" value="Genomic_DNA"/>
</dbReference>
<feature type="coiled-coil region" evidence="1">
    <location>
        <begin position="92"/>
        <end position="133"/>
    </location>
</feature>
<evidence type="ECO:0000256" key="1">
    <source>
        <dbReference type="SAM" id="Coils"/>
    </source>
</evidence>
<accession>A0AAW0T3M7</accession>